<reference evidence="3 4" key="1">
    <citation type="journal article" date="2021" name="Nat. Plants">
        <title>The Taxus genome provides insights into paclitaxel biosynthesis.</title>
        <authorList>
            <person name="Xiong X."/>
            <person name="Gou J."/>
            <person name="Liao Q."/>
            <person name="Li Y."/>
            <person name="Zhou Q."/>
            <person name="Bi G."/>
            <person name="Li C."/>
            <person name="Du R."/>
            <person name="Wang X."/>
            <person name="Sun T."/>
            <person name="Guo L."/>
            <person name="Liang H."/>
            <person name="Lu P."/>
            <person name="Wu Y."/>
            <person name="Zhang Z."/>
            <person name="Ro D.K."/>
            <person name="Shang Y."/>
            <person name="Huang S."/>
            <person name="Yan J."/>
        </authorList>
    </citation>
    <scope>NUCLEOTIDE SEQUENCE [LARGE SCALE GENOMIC DNA]</scope>
    <source>
        <strain evidence="3">Ta-2019</strain>
    </source>
</reference>
<dbReference type="PANTHER" id="PTHR15907">
    <property type="entry name" value="DUF614 FAMILY PROTEIN-RELATED"/>
    <property type="match status" value="1"/>
</dbReference>
<dbReference type="AlphaFoldDB" id="A0AA38FXG2"/>
<dbReference type="InterPro" id="IPR006461">
    <property type="entry name" value="PLAC_motif_containing"/>
</dbReference>
<evidence type="ECO:0000256" key="2">
    <source>
        <dbReference type="SAM" id="Phobius"/>
    </source>
</evidence>
<feature type="compositionally biased region" description="Acidic residues" evidence="1">
    <location>
        <begin position="17"/>
        <end position="27"/>
    </location>
</feature>
<keyword evidence="2" id="KW-1133">Transmembrane helix</keyword>
<dbReference type="EMBL" id="JAHRHJ020000006">
    <property type="protein sequence ID" value="KAH9311099.1"/>
    <property type="molecule type" value="Genomic_DNA"/>
</dbReference>
<keyword evidence="2" id="KW-0812">Transmembrane</keyword>
<dbReference type="NCBIfam" id="TIGR01571">
    <property type="entry name" value="A_thal_Cys_rich"/>
    <property type="match status" value="1"/>
</dbReference>
<keyword evidence="2" id="KW-0472">Membrane</keyword>
<organism evidence="3 4">
    <name type="scientific">Taxus chinensis</name>
    <name type="common">Chinese yew</name>
    <name type="synonym">Taxus wallichiana var. chinensis</name>
    <dbReference type="NCBI Taxonomy" id="29808"/>
    <lineage>
        <taxon>Eukaryota</taxon>
        <taxon>Viridiplantae</taxon>
        <taxon>Streptophyta</taxon>
        <taxon>Embryophyta</taxon>
        <taxon>Tracheophyta</taxon>
        <taxon>Spermatophyta</taxon>
        <taxon>Pinopsida</taxon>
        <taxon>Pinidae</taxon>
        <taxon>Conifers II</taxon>
        <taxon>Cupressales</taxon>
        <taxon>Taxaceae</taxon>
        <taxon>Taxus</taxon>
    </lineage>
</organism>
<evidence type="ECO:0000313" key="3">
    <source>
        <dbReference type="EMBL" id="KAH9311099.1"/>
    </source>
</evidence>
<dbReference type="OMA" id="CMDDPIN"/>
<dbReference type="Proteomes" id="UP000824469">
    <property type="component" value="Unassembled WGS sequence"/>
</dbReference>
<sequence length="301" mass="34049">MTDPRWRKQKGHLAAQQEDDDSDEETSEGAHYSWRMLEKVVKHVLHFLKGSMAFLTTPFYTYSTTNVIIKLEEATAVNKIEMYPPAYQYAPQITTGYPLPPQNPTAPPYAEQYVQQQQQQVYPQQGVGHPHSSSTHWSSGLRDCAQDFSNCCLTCWCPCITFGQIAEIVDEGSPPCAVSGGIYAVLLYFTGCAGYYSCFYRTKMRAKFNMPESRCGDCLLHCFCDPCAMCQEYRELKHKGYDPALGWMGNMQKQQLQGMGMAAPVGQTMKKSHYGSVMAKTQSAKFKIEKFDGSNNFELWK</sequence>
<name>A0AA38FXG2_TAXCH</name>
<feature type="transmembrane region" description="Helical" evidence="2">
    <location>
        <begin position="181"/>
        <end position="200"/>
    </location>
</feature>
<proteinExistence type="predicted"/>
<gene>
    <name evidence="3" type="ORF">KI387_026134</name>
</gene>
<evidence type="ECO:0000313" key="4">
    <source>
        <dbReference type="Proteomes" id="UP000824469"/>
    </source>
</evidence>
<comment type="caution">
    <text evidence="3">The sequence shown here is derived from an EMBL/GenBank/DDBJ whole genome shotgun (WGS) entry which is preliminary data.</text>
</comment>
<dbReference type="Pfam" id="PF04749">
    <property type="entry name" value="PLAC8"/>
    <property type="match status" value="1"/>
</dbReference>
<keyword evidence="4" id="KW-1185">Reference proteome</keyword>
<evidence type="ECO:0000256" key="1">
    <source>
        <dbReference type="SAM" id="MobiDB-lite"/>
    </source>
</evidence>
<feature type="region of interest" description="Disordered" evidence="1">
    <location>
        <begin position="1"/>
        <end position="27"/>
    </location>
</feature>
<protein>
    <submittedName>
        <fullName evidence="3">Uncharacterized protein</fullName>
    </submittedName>
</protein>
<feature type="non-terminal residue" evidence="3">
    <location>
        <position position="301"/>
    </location>
</feature>
<accession>A0AA38FXG2</accession>